<accession>A0ACA9KS80</accession>
<name>A0ACA9KS80_9GLOM</name>
<sequence length="142" mass="16396">MINDNLLNSNELNLNDTVYFEFEMTISLDYSDTYNNSVPSENDYQDISINEDESDNNKTDDELHLELVVGISFLYWKSFKAWLNCFALQKGFDYKIRTSEADNKGIIRRATYMCTKAGTHSSNITVDPTKRCNTKSQRTKCS</sequence>
<evidence type="ECO:0000313" key="2">
    <source>
        <dbReference type="Proteomes" id="UP000789860"/>
    </source>
</evidence>
<reference evidence="1" key="1">
    <citation type="submission" date="2021-06" db="EMBL/GenBank/DDBJ databases">
        <authorList>
            <person name="Kallberg Y."/>
            <person name="Tangrot J."/>
            <person name="Rosling A."/>
        </authorList>
    </citation>
    <scope>NUCLEOTIDE SEQUENCE</scope>
    <source>
        <strain evidence="1">AU212A</strain>
    </source>
</reference>
<comment type="caution">
    <text evidence="1">The sequence shown here is derived from an EMBL/GenBank/DDBJ whole genome shotgun (WGS) entry which is preliminary data.</text>
</comment>
<proteinExistence type="predicted"/>
<protein>
    <submittedName>
        <fullName evidence="1">1189_t:CDS:1</fullName>
    </submittedName>
</protein>
<evidence type="ECO:0000313" key="1">
    <source>
        <dbReference type="EMBL" id="CAG8490724.1"/>
    </source>
</evidence>
<keyword evidence="2" id="KW-1185">Reference proteome</keyword>
<organism evidence="1 2">
    <name type="scientific">Scutellospora calospora</name>
    <dbReference type="NCBI Taxonomy" id="85575"/>
    <lineage>
        <taxon>Eukaryota</taxon>
        <taxon>Fungi</taxon>
        <taxon>Fungi incertae sedis</taxon>
        <taxon>Mucoromycota</taxon>
        <taxon>Glomeromycotina</taxon>
        <taxon>Glomeromycetes</taxon>
        <taxon>Diversisporales</taxon>
        <taxon>Gigasporaceae</taxon>
        <taxon>Scutellospora</taxon>
    </lineage>
</organism>
<dbReference type="Proteomes" id="UP000789860">
    <property type="component" value="Unassembled WGS sequence"/>
</dbReference>
<dbReference type="EMBL" id="CAJVPM010002685">
    <property type="protein sequence ID" value="CAG8490724.1"/>
    <property type="molecule type" value="Genomic_DNA"/>
</dbReference>
<gene>
    <name evidence="1" type="ORF">SCALOS_LOCUS2815</name>
</gene>